<dbReference type="PANTHER" id="PTHR46289">
    <property type="entry name" value="52 KDA REPRESSOR OF THE INHIBITOR OF THE PROTEIN KINASE-LIKE PROTEIN-RELATED"/>
    <property type="match status" value="1"/>
</dbReference>
<comment type="caution">
    <text evidence="2">The sequence shown here is derived from an EMBL/GenBank/DDBJ whole genome shotgun (WGS) entry which is preliminary data.</text>
</comment>
<evidence type="ECO:0000259" key="1">
    <source>
        <dbReference type="Pfam" id="PF05699"/>
    </source>
</evidence>
<dbReference type="GO" id="GO:0046983">
    <property type="term" value="F:protein dimerization activity"/>
    <property type="evidence" value="ECO:0007669"/>
    <property type="project" value="InterPro"/>
</dbReference>
<evidence type="ECO:0000313" key="2">
    <source>
        <dbReference type="EMBL" id="KAH3695238.1"/>
    </source>
</evidence>
<dbReference type="InterPro" id="IPR008906">
    <property type="entry name" value="HATC_C_dom"/>
</dbReference>
<dbReference type="PANTHER" id="PTHR46289:SF14">
    <property type="entry name" value="DUF4371 DOMAIN-CONTAINING PROTEIN"/>
    <property type="match status" value="1"/>
</dbReference>
<name>A0A9D3Y7F6_DREPO</name>
<feature type="domain" description="HAT C-terminal dimerisation" evidence="1">
    <location>
        <begin position="1"/>
        <end position="38"/>
    </location>
</feature>
<evidence type="ECO:0000313" key="3">
    <source>
        <dbReference type="Proteomes" id="UP000828390"/>
    </source>
</evidence>
<dbReference type="Pfam" id="PF05699">
    <property type="entry name" value="Dimer_Tnp_hAT"/>
    <property type="match status" value="1"/>
</dbReference>
<gene>
    <name evidence="2" type="ORF">DPMN_082695</name>
</gene>
<sequence length="80" mass="9298">MPVSTATAEKSFSIMQLVKIYLRSTMVTERLSGLGVLNLYREKELDPDRIVDIFANNQNRRLALLFKDEHCNQYIFRDCG</sequence>
<protein>
    <recommendedName>
        <fullName evidence="1">HAT C-terminal dimerisation domain-containing protein</fullName>
    </recommendedName>
</protein>
<dbReference type="InterPro" id="IPR052958">
    <property type="entry name" value="IFN-induced_PKR_regulator"/>
</dbReference>
<reference evidence="2" key="2">
    <citation type="submission" date="2020-11" db="EMBL/GenBank/DDBJ databases">
        <authorList>
            <person name="McCartney M.A."/>
            <person name="Auch B."/>
            <person name="Kono T."/>
            <person name="Mallez S."/>
            <person name="Becker A."/>
            <person name="Gohl D.M."/>
            <person name="Silverstein K.A.T."/>
            <person name="Koren S."/>
            <person name="Bechman K.B."/>
            <person name="Herman A."/>
            <person name="Abrahante J.E."/>
            <person name="Garbe J."/>
        </authorList>
    </citation>
    <scope>NUCLEOTIDE SEQUENCE</scope>
    <source>
        <strain evidence="2">Duluth1</strain>
        <tissue evidence="2">Whole animal</tissue>
    </source>
</reference>
<dbReference type="EMBL" id="JAIWYP010000016">
    <property type="protein sequence ID" value="KAH3695238.1"/>
    <property type="molecule type" value="Genomic_DNA"/>
</dbReference>
<dbReference type="Proteomes" id="UP000828390">
    <property type="component" value="Unassembled WGS sequence"/>
</dbReference>
<dbReference type="AlphaFoldDB" id="A0A9D3Y7F6"/>
<accession>A0A9D3Y7F6</accession>
<reference evidence="2" key="1">
    <citation type="journal article" date="2019" name="bioRxiv">
        <title>The Genome of the Zebra Mussel, Dreissena polymorpha: A Resource for Invasive Species Research.</title>
        <authorList>
            <person name="McCartney M.A."/>
            <person name="Auch B."/>
            <person name="Kono T."/>
            <person name="Mallez S."/>
            <person name="Zhang Y."/>
            <person name="Obille A."/>
            <person name="Becker A."/>
            <person name="Abrahante J.E."/>
            <person name="Garbe J."/>
            <person name="Badalamenti J.P."/>
            <person name="Herman A."/>
            <person name="Mangelson H."/>
            <person name="Liachko I."/>
            <person name="Sullivan S."/>
            <person name="Sone E.D."/>
            <person name="Koren S."/>
            <person name="Silverstein K.A.T."/>
            <person name="Beckman K.B."/>
            <person name="Gohl D.M."/>
        </authorList>
    </citation>
    <scope>NUCLEOTIDE SEQUENCE</scope>
    <source>
        <strain evidence="2">Duluth1</strain>
        <tissue evidence="2">Whole animal</tissue>
    </source>
</reference>
<proteinExistence type="predicted"/>
<organism evidence="2 3">
    <name type="scientific">Dreissena polymorpha</name>
    <name type="common">Zebra mussel</name>
    <name type="synonym">Mytilus polymorpha</name>
    <dbReference type="NCBI Taxonomy" id="45954"/>
    <lineage>
        <taxon>Eukaryota</taxon>
        <taxon>Metazoa</taxon>
        <taxon>Spiralia</taxon>
        <taxon>Lophotrochozoa</taxon>
        <taxon>Mollusca</taxon>
        <taxon>Bivalvia</taxon>
        <taxon>Autobranchia</taxon>
        <taxon>Heteroconchia</taxon>
        <taxon>Euheterodonta</taxon>
        <taxon>Imparidentia</taxon>
        <taxon>Neoheterodontei</taxon>
        <taxon>Myida</taxon>
        <taxon>Dreissenoidea</taxon>
        <taxon>Dreissenidae</taxon>
        <taxon>Dreissena</taxon>
    </lineage>
</organism>
<keyword evidence="3" id="KW-1185">Reference proteome</keyword>